<accession>A0A414DIA3</accession>
<dbReference type="Gene3D" id="3.40.50.300">
    <property type="entry name" value="P-loop containing nucleotide triphosphate hydrolases"/>
    <property type="match status" value="1"/>
</dbReference>
<organism evidence="1 2">
    <name type="scientific">Lachnospira eligens</name>
    <dbReference type="NCBI Taxonomy" id="39485"/>
    <lineage>
        <taxon>Bacteria</taxon>
        <taxon>Bacillati</taxon>
        <taxon>Bacillota</taxon>
        <taxon>Clostridia</taxon>
        <taxon>Lachnospirales</taxon>
        <taxon>Lachnospiraceae</taxon>
        <taxon>Lachnospira</taxon>
    </lineage>
</organism>
<dbReference type="Proteomes" id="UP000284794">
    <property type="component" value="Unassembled WGS sequence"/>
</dbReference>
<evidence type="ECO:0000313" key="1">
    <source>
        <dbReference type="EMBL" id="RHD10803.1"/>
    </source>
</evidence>
<dbReference type="CDD" id="cd00267">
    <property type="entry name" value="ABC_ATPase"/>
    <property type="match status" value="1"/>
</dbReference>
<reference evidence="1 2" key="1">
    <citation type="submission" date="2018-08" db="EMBL/GenBank/DDBJ databases">
        <title>A genome reference for cultivated species of the human gut microbiota.</title>
        <authorList>
            <person name="Zou Y."/>
            <person name="Xue W."/>
            <person name="Luo G."/>
        </authorList>
    </citation>
    <scope>NUCLEOTIDE SEQUENCE [LARGE SCALE GENOMIC DNA]</scope>
    <source>
        <strain evidence="1 2">AM32-2AC</strain>
    </source>
</reference>
<comment type="caution">
    <text evidence="1">The sequence shown here is derived from an EMBL/GenBank/DDBJ whole genome shotgun (WGS) entry which is preliminary data.</text>
</comment>
<name>A0A414DIA3_9FIRM</name>
<protein>
    <submittedName>
        <fullName evidence="1">Multidrug ABC transporter ATP-binding protein</fullName>
    </submittedName>
</protein>
<keyword evidence="1" id="KW-0067">ATP-binding</keyword>
<evidence type="ECO:0000313" key="2">
    <source>
        <dbReference type="Proteomes" id="UP000284794"/>
    </source>
</evidence>
<dbReference type="AlphaFoldDB" id="A0A414DIA3"/>
<gene>
    <name evidence="1" type="ORF">DW811_00005</name>
</gene>
<dbReference type="GO" id="GO:0005524">
    <property type="term" value="F:ATP binding"/>
    <property type="evidence" value="ECO:0007669"/>
    <property type="project" value="UniProtKB-KW"/>
</dbReference>
<proteinExistence type="predicted"/>
<dbReference type="EMBL" id="QSIS01000001">
    <property type="protein sequence ID" value="RHD10803.1"/>
    <property type="molecule type" value="Genomic_DNA"/>
</dbReference>
<dbReference type="SUPFAM" id="SSF52540">
    <property type="entry name" value="P-loop containing nucleoside triphosphate hydrolases"/>
    <property type="match status" value="1"/>
</dbReference>
<feature type="non-terminal residue" evidence="1">
    <location>
        <position position="1"/>
    </location>
</feature>
<sequence>DDSGTEQVRQILMKHKQRGALIIIACHDADELEFLSDEIIEIAEGKIQPKKDKKSNKQ</sequence>
<dbReference type="InterPro" id="IPR027417">
    <property type="entry name" value="P-loop_NTPase"/>
</dbReference>
<keyword evidence="1" id="KW-0547">Nucleotide-binding</keyword>